<evidence type="ECO:0000256" key="2">
    <source>
        <dbReference type="SAM" id="SignalP"/>
    </source>
</evidence>
<keyword evidence="4" id="KW-1185">Reference proteome</keyword>
<evidence type="ECO:0000313" key="3">
    <source>
        <dbReference type="EMBL" id="KAK8848650.1"/>
    </source>
</evidence>
<evidence type="ECO:0000256" key="1">
    <source>
        <dbReference type="SAM" id="MobiDB-lite"/>
    </source>
</evidence>
<dbReference type="Proteomes" id="UP001390339">
    <property type="component" value="Unassembled WGS sequence"/>
</dbReference>
<feature type="region of interest" description="Disordered" evidence="1">
    <location>
        <begin position="432"/>
        <end position="478"/>
    </location>
</feature>
<dbReference type="EMBL" id="JAPCWZ010000010">
    <property type="protein sequence ID" value="KAK8848650.1"/>
    <property type="molecule type" value="Genomic_DNA"/>
</dbReference>
<accession>A0ABR2HKI0</accession>
<reference evidence="3 4" key="1">
    <citation type="journal article" date="2024" name="IMA Fungus">
        <title>Apiospora arundinis, a panoply of carbohydrate-active enzymes and secondary metabolites.</title>
        <authorList>
            <person name="Sorensen T."/>
            <person name="Petersen C."/>
            <person name="Muurmann A.T."/>
            <person name="Christiansen J.V."/>
            <person name="Brundto M.L."/>
            <person name="Overgaard C.K."/>
            <person name="Boysen A.T."/>
            <person name="Wollenberg R.D."/>
            <person name="Larsen T.O."/>
            <person name="Sorensen J.L."/>
            <person name="Nielsen K.L."/>
            <person name="Sondergaard T.E."/>
        </authorList>
    </citation>
    <scope>NUCLEOTIDE SEQUENCE [LARGE SCALE GENOMIC DNA]</scope>
    <source>
        <strain evidence="3 4">AAU 773</strain>
    </source>
</reference>
<feature type="compositionally biased region" description="Low complexity" evidence="1">
    <location>
        <begin position="453"/>
        <end position="468"/>
    </location>
</feature>
<feature type="signal peptide" evidence="2">
    <location>
        <begin position="1"/>
        <end position="25"/>
    </location>
</feature>
<comment type="caution">
    <text evidence="3">The sequence shown here is derived from an EMBL/GenBank/DDBJ whole genome shotgun (WGS) entry which is preliminary data.</text>
</comment>
<protein>
    <submittedName>
        <fullName evidence="3">Uncharacterized protein</fullName>
    </submittedName>
</protein>
<organism evidence="3 4">
    <name type="scientific">Apiospora arundinis</name>
    <dbReference type="NCBI Taxonomy" id="335852"/>
    <lineage>
        <taxon>Eukaryota</taxon>
        <taxon>Fungi</taxon>
        <taxon>Dikarya</taxon>
        <taxon>Ascomycota</taxon>
        <taxon>Pezizomycotina</taxon>
        <taxon>Sordariomycetes</taxon>
        <taxon>Xylariomycetidae</taxon>
        <taxon>Amphisphaeriales</taxon>
        <taxon>Apiosporaceae</taxon>
        <taxon>Apiospora</taxon>
    </lineage>
</organism>
<proteinExistence type="predicted"/>
<keyword evidence="2" id="KW-0732">Signal</keyword>
<evidence type="ECO:0000313" key="4">
    <source>
        <dbReference type="Proteomes" id="UP001390339"/>
    </source>
</evidence>
<feature type="chain" id="PRO_5045909150" evidence="2">
    <location>
        <begin position="26"/>
        <end position="513"/>
    </location>
</feature>
<name>A0ABR2HKI0_9PEZI</name>
<gene>
    <name evidence="3" type="ORF">PGQ11_015130</name>
</gene>
<sequence length="513" mass="55141">MVRLSLLRLFALTSQLAGLVSYAQAQDAPLFIQGGLEAASATDDTYNSGGSISLNGFDISVPKNMLVQFPAAYVPWKDFVADKDAMMGYEINVIGNFVNNVPIAGQILAFQFFEGLSSGFIESIDFEDGSMKIQNGPVLRISDPNAVFSVGYSGAPFFTADDESPSISSFSGFPMCIPRNSTDPLCPASNRPFKGSGTFAAPDPLSMAPFLPGDFVTFMGVKRGNEMIVFSIIAQNVQITTLGDMVYVRVELGLLGIDNFNPNTELKESRFVGYTSNNRAQVALYAIDIDPCTGAPTDRIVAAVGLKGGRNEQNKFEYRSDITRGYAREYRVVAEVDGVPKTRTTKNGLLAGTYVQPVNPWVHGEQVVPGVAPPANDFSQMPWLTRGVGVDENGNLWGPLEPFPQTGVQIDAPNCVAVSALKFEGDDVKPDWVPSSELLGGSLPAPSNETVDAPTAPANATSTPEATPESAPVAKRGVPNVRWRSRAWLEATTLAKEDPNLRQIVAPQPEKVE</sequence>